<accession>A0A0F3IVN8</accession>
<dbReference type="RefSeq" id="WP_045775727.1">
    <property type="nucleotide sequence ID" value="NZ_LAJY01000238.1"/>
</dbReference>
<dbReference type="Pfam" id="PF14436">
    <property type="entry name" value="EndoU_bacteria"/>
    <property type="match status" value="1"/>
</dbReference>
<dbReference type="EMBL" id="LAJY01000238">
    <property type="protein sequence ID" value="KJV09659.1"/>
    <property type="molecule type" value="Genomic_DNA"/>
</dbReference>
<name>A0A0F3IVN8_9PROT</name>
<feature type="signal peptide" evidence="1">
    <location>
        <begin position="1"/>
        <end position="23"/>
    </location>
</feature>
<evidence type="ECO:0000313" key="3">
    <source>
        <dbReference type="EMBL" id="KJV09659.1"/>
    </source>
</evidence>
<evidence type="ECO:0000256" key="1">
    <source>
        <dbReference type="SAM" id="SignalP"/>
    </source>
</evidence>
<evidence type="ECO:0000313" key="4">
    <source>
        <dbReference type="Proteomes" id="UP000033774"/>
    </source>
</evidence>
<sequence length="172" mass="17433">MRYFGANLGLVVLFTVAASGAQAACSLPTWSGGSVPVNQEHVFCGEITGGTPKGYHSATVIPPAAGKTVVSISGIAPISNGLYNATPRFSNGSTKLSTFFPNACTQAQIVTSVQYAYAHNGGPVAPWGISGMSAPPTGGAAYCLNSAGQAFEIRMGTIGSGSSLKINTAFPR</sequence>
<feature type="domain" description="Bacterial EndoU nuclease" evidence="2">
    <location>
        <begin position="39"/>
        <end position="171"/>
    </location>
</feature>
<gene>
    <name evidence="3" type="ORF">VZ95_10075</name>
</gene>
<keyword evidence="4" id="KW-1185">Reference proteome</keyword>
<dbReference type="AlphaFoldDB" id="A0A0F3IVN8"/>
<dbReference type="Proteomes" id="UP000033774">
    <property type="component" value="Unassembled WGS sequence"/>
</dbReference>
<comment type="caution">
    <text evidence="3">The sequence shown here is derived from an EMBL/GenBank/DDBJ whole genome shotgun (WGS) entry which is preliminary data.</text>
</comment>
<proteinExistence type="predicted"/>
<evidence type="ECO:0000259" key="2">
    <source>
        <dbReference type="Pfam" id="PF14436"/>
    </source>
</evidence>
<reference evidence="3 4" key="1">
    <citation type="submission" date="2015-03" db="EMBL/GenBank/DDBJ databases">
        <title>Draft genome sequence of Elstera litoralis.</title>
        <authorList>
            <person name="Rahalkar M.C."/>
            <person name="Dhakephalkar P.K."/>
            <person name="Pore S.D."/>
            <person name="Arora P."/>
            <person name="Kapse N.G."/>
            <person name="Pandit P.S."/>
        </authorList>
    </citation>
    <scope>NUCLEOTIDE SEQUENCE [LARGE SCALE GENOMIC DNA]</scope>
    <source>
        <strain evidence="3 4">Dia-1</strain>
    </source>
</reference>
<dbReference type="InterPro" id="IPR029501">
    <property type="entry name" value="EndoU_bac"/>
</dbReference>
<dbReference type="GO" id="GO:0004519">
    <property type="term" value="F:endonuclease activity"/>
    <property type="evidence" value="ECO:0007669"/>
    <property type="project" value="InterPro"/>
</dbReference>
<keyword evidence="1" id="KW-0732">Signal</keyword>
<protein>
    <recommendedName>
        <fullName evidence="2">Bacterial EndoU nuclease domain-containing protein</fullName>
    </recommendedName>
</protein>
<organism evidence="3 4">
    <name type="scientific">Elstera litoralis</name>
    <dbReference type="NCBI Taxonomy" id="552518"/>
    <lineage>
        <taxon>Bacteria</taxon>
        <taxon>Pseudomonadati</taxon>
        <taxon>Pseudomonadota</taxon>
        <taxon>Alphaproteobacteria</taxon>
        <taxon>Rhodospirillales</taxon>
        <taxon>Rhodospirillaceae</taxon>
        <taxon>Elstera</taxon>
    </lineage>
</organism>
<feature type="chain" id="PRO_5002462485" description="Bacterial EndoU nuclease domain-containing protein" evidence="1">
    <location>
        <begin position="24"/>
        <end position="172"/>
    </location>
</feature>
<dbReference type="OrthoDB" id="8478289at2"/>